<comment type="caution">
    <text evidence="1">The sequence shown here is derived from an EMBL/GenBank/DDBJ whole genome shotgun (WGS) entry which is preliminary data.</text>
</comment>
<accession>X1JAB7</accession>
<dbReference type="AlphaFoldDB" id="X1JAB7"/>
<protein>
    <submittedName>
        <fullName evidence="1">Uncharacterized protein</fullName>
    </submittedName>
</protein>
<name>X1JAB7_9ZZZZ</name>
<sequence length="81" mass="9502">PQEIYVFSFESSLAKIYQEIGSDQELEQLFNSVILASIGETFGDSGWGERPDFYENLILWENLTEEEMRYLESEIKKDNKL</sequence>
<gene>
    <name evidence="1" type="ORF">S03H2_47978</name>
</gene>
<reference evidence="1" key="1">
    <citation type="journal article" date="2014" name="Front. Microbiol.">
        <title>High frequency of phylogenetically diverse reductive dehalogenase-homologous genes in deep subseafloor sedimentary metagenomes.</title>
        <authorList>
            <person name="Kawai M."/>
            <person name="Futagami T."/>
            <person name="Toyoda A."/>
            <person name="Takaki Y."/>
            <person name="Nishi S."/>
            <person name="Hori S."/>
            <person name="Arai W."/>
            <person name="Tsubouchi T."/>
            <person name="Morono Y."/>
            <person name="Uchiyama I."/>
            <person name="Ito T."/>
            <person name="Fujiyama A."/>
            <person name="Inagaki F."/>
            <person name="Takami H."/>
        </authorList>
    </citation>
    <scope>NUCLEOTIDE SEQUENCE</scope>
    <source>
        <strain evidence="1">Expedition CK06-06</strain>
    </source>
</reference>
<proteinExistence type="predicted"/>
<dbReference type="EMBL" id="BARU01030211">
    <property type="protein sequence ID" value="GAH75314.1"/>
    <property type="molecule type" value="Genomic_DNA"/>
</dbReference>
<evidence type="ECO:0000313" key="1">
    <source>
        <dbReference type="EMBL" id="GAH75314.1"/>
    </source>
</evidence>
<feature type="non-terminal residue" evidence="1">
    <location>
        <position position="1"/>
    </location>
</feature>
<organism evidence="1">
    <name type="scientific">marine sediment metagenome</name>
    <dbReference type="NCBI Taxonomy" id="412755"/>
    <lineage>
        <taxon>unclassified sequences</taxon>
        <taxon>metagenomes</taxon>
        <taxon>ecological metagenomes</taxon>
    </lineage>
</organism>